<protein>
    <submittedName>
        <fullName evidence="2">Uncharacterized protein</fullName>
    </submittedName>
</protein>
<name>A0A1N6MWQ4_9GAMM</name>
<accession>A0A1N6MWQ4</accession>
<dbReference type="Proteomes" id="UP000196435">
    <property type="component" value="Unassembled WGS sequence"/>
</dbReference>
<dbReference type="OrthoDB" id="6448188at2"/>
<proteinExistence type="predicted"/>
<sequence>MSERRPHKPRIPFSFKYWRIEVFMNDADYAAVGYSKTEELPLYAGDDRYIQLYQNINDIDSIIIPLSRVAAIKSYAVTE</sequence>
<evidence type="ECO:0000313" key="4">
    <source>
        <dbReference type="Proteomes" id="UP000224871"/>
    </source>
</evidence>
<dbReference type="Proteomes" id="UP000224871">
    <property type="component" value="Unassembled WGS sequence"/>
</dbReference>
<dbReference type="AlphaFoldDB" id="A0A1N6MWQ4"/>
<dbReference type="RefSeq" id="WP_143706601.1">
    <property type="nucleotide sequence ID" value="NZ_CAWNQC010000228.1"/>
</dbReference>
<dbReference type="EMBL" id="FTLG01000091">
    <property type="protein sequence ID" value="SIP73305.1"/>
    <property type="molecule type" value="Genomic_DNA"/>
</dbReference>
<reference evidence="2" key="2">
    <citation type="submission" date="2016-12" db="EMBL/GenBank/DDBJ databases">
        <authorList>
            <person name="Song W.-J."/>
            <person name="Kurnit D.M."/>
        </authorList>
    </citation>
    <scope>NUCLEOTIDE SEQUENCE [LARGE SCALE GENOMIC DNA]</scope>
    <source>
        <strain evidence="2">HGB1681</strain>
    </source>
</reference>
<gene>
    <name evidence="1" type="ORF">Xinn_02571</name>
    <name evidence="2" type="ORF">XIS1_1800028</name>
</gene>
<organism evidence="2 3">
    <name type="scientific">Xenorhabdus innexi</name>
    <dbReference type="NCBI Taxonomy" id="290109"/>
    <lineage>
        <taxon>Bacteria</taxon>
        <taxon>Pseudomonadati</taxon>
        <taxon>Pseudomonadota</taxon>
        <taxon>Gammaproteobacteria</taxon>
        <taxon>Enterobacterales</taxon>
        <taxon>Morganellaceae</taxon>
        <taxon>Xenorhabdus</taxon>
    </lineage>
</organism>
<evidence type="ECO:0000313" key="3">
    <source>
        <dbReference type="Proteomes" id="UP000196435"/>
    </source>
</evidence>
<reference evidence="3" key="1">
    <citation type="submission" date="2016-12" db="EMBL/GenBank/DDBJ databases">
        <authorList>
            <person name="Gaudriault S."/>
        </authorList>
    </citation>
    <scope>NUCLEOTIDE SEQUENCE [LARGE SCALE GENOMIC DNA]</scope>
    <source>
        <strain evidence="3">HGB1681 (deposited as PTA-6826 in the American Type Culture Collection)</strain>
    </source>
</reference>
<reference evidence="1 4" key="3">
    <citation type="journal article" date="2017" name="Nat. Microbiol.">
        <title>Natural product diversity associated with the nematode symbionts Photorhabdus and Xenorhabdus.</title>
        <authorList>
            <person name="Tobias N.J."/>
            <person name="Wolff H."/>
            <person name="Djahanschiri B."/>
            <person name="Grundmann F."/>
            <person name="Kronenwerth M."/>
            <person name="Shi Y.M."/>
            <person name="Simonyi S."/>
            <person name="Grun P."/>
            <person name="Shapiro-Ilan D."/>
            <person name="Pidot S.J."/>
            <person name="Stinear T.P."/>
            <person name="Ebersberger I."/>
            <person name="Bode H.B."/>
        </authorList>
    </citation>
    <scope>NUCLEOTIDE SEQUENCE [LARGE SCALE GENOMIC DNA]</scope>
    <source>
        <strain evidence="1 4">DSM 16336</strain>
    </source>
</reference>
<dbReference type="EMBL" id="NIBU01000031">
    <property type="protein sequence ID" value="PHM33314.1"/>
    <property type="molecule type" value="Genomic_DNA"/>
</dbReference>
<evidence type="ECO:0000313" key="2">
    <source>
        <dbReference type="EMBL" id="SIP73305.1"/>
    </source>
</evidence>
<evidence type="ECO:0000313" key="1">
    <source>
        <dbReference type="EMBL" id="PHM33314.1"/>
    </source>
</evidence>
<keyword evidence="4" id="KW-1185">Reference proteome</keyword>